<feature type="transmembrane region" description="Helical" evidence="1">
    <location>
        <begin position="72"/>
        <end position="94"/>
    </location>
</feature>
<dbReference type="Proteomes" id="UP000335415">
    <property type="component" value="Unassembled WGS sequence"/>
</dbReference>
<keyword evidence="4" id="KW-1185">Reference proteome</keyword>
<feature type="transmembrane region" description="Helical" evidence="1">
    <location>
        <begin position="24"/>
        <end position="42"/>
    </location>
</feature>
<organism evidence="3 4">
    <name type="scientific">Affinibrenneria salicis</name>
    <dbReference type="NCBI Taxonomy" id="2590031"/>
    <lineage>
        <taxon>Bacteria</taxon>
        <taxon>Pseudomonadati</taxon>
        <taxon>Pseudomonadota</taxon>
        <taxon>Gammaproteobacteria</taxon>
        <taxon>Enterobacterales</taxon>
        <taxon>Pectobacteriaceae</taxon>
        <taxon>Affinibrenneria</taxon>
    </lineage>
</organism>
<gene>
    <name evidence="2" type="ORF">FJU30_01540</name>
    <name evidence="3" type="ORF">FJU30_03225</name>
</gene>
<dbReference type="InterPro" id="IPR009885">
    <property type="entry name" value="DUF1435"/>
</dbReference>
<feature type="transmembrane region" description="Helical" evidence="1">
    <location>
        <begin position="48"/>
        <end position="65"/>
    </location>
</feature>
<keyword evidence="1" id="KW-0812">Transmembrane</keyword>
<proteinExistence type="predicted"/>
<dbReference type="Pfam" id="PF07256">
    <property type="entry name" value="DUF1435"/>
    <property type="match status" value="1"/>
</dbReference>
<evidence type="ECO:0000256" key="1">
    <source>
        <dbReference type="SAM" id="Phobius"/>
    </source>
</evidence>
<dbReference type="AlphaFoldDB" id="A0A5J5G6X3"/>
<evidence type="ECO:0000313" key="3">
    <source>
        <dbReference type="EMBL" id="KAA9003008.1"/>
    </source>
</evidence>
<keyword evidence="1" id="KW-0472">Membrane</keyword>
<evidence type="ECO:0000313" key="4">
    <source>
        <dbReference type="Proteomes" id="UP000335415"/>
    </source>
</evidence>
<evidence type="ECO:0000313" key="2">
    <source>
        <dbReference type="EMBL" id="KAA9002705.1"/>
    </source>
</evidence>
<protein>
    <submittedName>
        <fullName evidence="3">DUF1435 domain-containing protein</fullName>
    </submittedName>
</protein>
<name>A0A5J5G6X3_9GAMM</name>
<keyword evidence="1" id="KW-1133">Transmembrane helix</keyword>
<dbReference type="EMBL" id="VYKJ01000001">
    <property type="protein sequence ID" value="KAA9003008.1"/>
    <property type="molecule type" value="Genomic_DNA"/>
</dbReference>
<comment type="caution">
    <text evidence="3">The sequence shown here is derived from an EMBL/GenBank/DDBJ whole genome shotgun (WGS) entry which is preliminary data.</text>
</comment>
<dbReference type="EMBL" id="VYKJ01000001">
    <property type="protein sequence ID" value="KAA9002705.1"/>
    <property type="molecule type" value="Genomic_DNA"/>
</dbReference>
<dbReference type="RefSeq" id="WP_150433675.1">
    <property type="nucleotide sequence ID" value="NZ_VYKJ01000001.1"/>
</dbReference>
<sequence length="95" mass="10268">MFAAIIAACGRTERGWRLRKRLSSAWSGLLLPCAALPLLLLFEPSLTQLKGIILLAMLSTLFMLCRRRLRPYLLLPSCIALVCGLAAVVATLGAG</sequence>
<accession>A0A5J5G6X3</accession>
<reference evidence="3 4" key="1">
    <citation type="submission" date="2019-09" db="EMBL/GenBank/DDBJ databases">
        <authorList>
            <person name="Li Y."/>
        </authorList>
    </citation>
    <scope>NUCLEOTIDE SEQUENCE [LARGE SCALE GENOMIC DNA]</scope>
    <source>
        <strain evidence="3 4">L3-3HA</strain>
    </source>
</reference>